<reference evidence="2" key="1">
    <citation type="submission" date="2022-11" db="UniProtKB">
        <authorList>
            <consortium name="WormBaseParasite"/>
        </authorList>
    </citation>
    <scope>IDENTIFICATION</scope>
</reference>
<dbReference type="Proteomes" id="UP000887577">
    <property type="component" value="Unplaced"/>
</dbReference>
<accession>A0A914XW77</accession>
<protein>
    <submittedName>
        <fullName evidence="2">Uncharacterized protein</fullName>
    </submittedName>
</protein>
<dbReference type="WBParaSite" id="PSU_v2.g11214.t1">
    <property type="protein sequence ID" value="PSU_v2.g11214.t1"/>
    <property type="gene ID" value="PSU_v2.g11214"/>
</dbReference>
<evidence type="ECO:0000313" key="1">
    <source>
        <dbReference type="Proteomes" id="UP000887577"/>
    </source>
</evidence>
<evidence type="ECO:0000313" key="2">
    <source>
        <dbReference type="WBParaSite" id="PSU_v2.g11214.t1"/>
    </source>
</evidence>
<name>A0A914XW77_9BILA</name>
<proteinExistence type="predicted"/>
<organism evidence="1 2">
    <name type="scientific">Panagrolaimus superbus</name>
    <dbReference type="NCBI Taxonomy" id="310955"/>
    <lineage>
        <taxon>Eukaryota</taxon>
        <taxon>Metazoa</taxon>
        <taxon>Ecdysozoa</taxon>
        <taxon>Nematoda</taxon>
        <taxon>Chromadorea</taxon>
        <taxon>Rhabditida</taxon>
        <taxon>Tylenchina</taxon>
        <taxon>Panagrolaimomorpha</taxon>
        <taxon>Panagrolaimoidea</taxon>
        <taxon>Panagrolaimidae</taxon>
        <taxon>Panagrolaimus</taxon>
    </lineage>
</organism>
<keyword evidence="1" id="KW-1185">Reference proteome</keyword>
<dbReference type="AlphaFoldDB" id="A0A914XW77"/>
<sequence>MNAITFEGKKGFFKRSKDEGASKKIMDFYSPLIDKVIEEALSQSFSLNFIDSFMFKLFTDETSFYESVRCAYLSTSTFQPQKFYKQMKALLVERKEKKNIKFYDSQPTLKELLSDVKKEANEFIGIFNVSDAFDKKFFKKFVDLLMER</sequence>